<accession>A0A5B2XEA6</accession>
<dbReference type="AlphaFoldDB" id="A0A5B2XEA6"/>
<dbReference type="InterPro" id="IPR050109">
    <property type="entry name" value="HTH-type_TetR-like_transc_reg"/>
</dbReference>
<evidence type="ECO:0000313" key="6">
    <source>
        <dbReference type="EMBL" id="KAA2261484.1"/>
    </source>
</evidence>
<feature type="domain" description="HTH tetR-type" evidence="5">
    <location>
        <begin position="9"/>
        <end position="69"/>
    </location>
</feature>
<dbReference type="EMBL" id="VUOB01000028">
    <property type="protein sequence ID" value="KAA2261484.1"/>
    <property type="molecule type" value="Genomic_DNA"/>
</dbReference>
<dbReference type="GO" id="GO:0003700">
    <property type="term" value="F:DNA-binding transcription factor activity"/>
    <property type="evidence" value="ECO:0007669"/>
    <property type="project" value="TreeGrafter"/>
</dbReference>
<dbReference type="PRINTS" id="PR00455">
    <property type="entry name" value="HTHTETR"/>
</dbReference>
<dbReference type="Pfam" id="PF00440">
    <property type="entry name" value="TetR_N"/>
    <property type="match status" value="1"/>
</dbReference>
<keyword evidence="1" id="KW-0805">Transcription regulation</keyword>
<organism evidence="6 7">
    <name type="scientific">Solihabitans fulvus</name>
    <dbReference type="NCBI Taxonomy" id="1892852"/>
    <lineage>
        <taxon>Bacteria</taxon>
        <taxon>Bacillati</taxon>
        <taxon>Actinomycetota</taxon>
        <taxon>Actinomycetes</taxon>
        <taxon>Pseudonocardiales</taxon>
        <taxon>Pseudonocardiaceae</taxon>
        <taxon>Solihabitans</taxon>
    </lineage>
</organism>
<evidence type="ECO:0000256" key="4">
    <source>
        <dbReference type="PROSITE-ProRule" id="PRU00335"/>
    </source>
</evidence>
<dbReference type="PROSITE" id="PS50977">
    <property type="entry name" value="HTH_TETR_2"/>
    <property type="match status" value="1"/>
</dbReference>
<reference evidence="6 7" key="1">
    <citation type="submission" date="2019-09" db="EMBL/GenBank/DDBJ databases">
        <title>Goodfellowia gen. nov., a new genus of the Pseudonocardineae related to Actinoalloteichus, containing Goodfellowia coeruleoviolacea gen. nov., comb. nov. gen. nov., comb. nov.</title>
        <authorList>
            <person name="Labeda D."/>
        </authorList>
    </citation>
    <scope>NUCLEOTIDE SEQUENCE [LARGE SCALE GENOMIC DNA]</scope>
    <source>
        <strain evidence="6 7">AN110305</strain>
    </source>
</reference>
<dbReference type="SUPFAM" id="SSF48498">
    <property type="entry name" value="Tetracyclin repressor-like, C-terminal domain"/>
    <property type="match status" value="1"/>
</dbReference>
<dbReference type="OrthoDB" id="7186128at2"/>
<feature type="DNA-binding region" description="H-T-H motif" evidence="4">
    <location>
        <begin position="32"/>
        <end position="51"/>
    </location>
</feature>
<dbReference type="FunFam" id="1.10.10.60:FF:000141">
    <property type="entry name" value="TetR family transcriptional regulator"/>
    <property type="match status" value="1"/>
</dbReference>
<keyword evidence="3" id="KW-0804">Transcription</keyword>
<dbReference type="PANTHER" id="PTHR30055">
    <property type="entry name" value="HTH-TYPE TRANSCRIPTIONAL REGULATOR RUTR"/>
    <property type="match status" value="1"/>
</dbReference>
<evidence type="ECO:0000256" key="3">
    <source>
        <dbReference type="ARBA" id="ARBA00023163"/>
    </source>
</evidence>
<reference evidence="6 7" key="2">
    <citation type="submission" date="2019-09" db="EMBL/GenBank/DDBJ databases">
        <authorList>
            <person name="Jin C."/>
        </authorList>
    </citation>
    <scope>NUCLEOTIDE SEQUENCE [LARGE SCALE GENOMIC DNA]</scope>
    <source>
        <strain evidence="6 7">AN110305</strain>
    </source>
</reference>
<dbReference type="GO" id="GO:0045892">
    <property type="term" value="P:negative regulation of DNA-templated transcription"/>
    <property type="evidence" value="ECO:0007669"/>
    <property type="project" value="UniProtKB-ARBA"/>
</dbReference>
<comment type="caution">
    <text evidence="6">The sequence shown here is derived from an EMBL/GenBank/DDBJ whole genome shotgun (WGS) entry which is preliminary data.</text>
</comment>
<dbReference type="RefSeq" id="WP_149850561.1">
    <property type="nucleotide sequence ID" value="NZ_VUOB01000028.1"/>
</dbReference>
<keyword evidence="7" id="KW-1185">Reference proteome</keyword>
<sequence length="213" mass="23567">MTVEEGRSAQKRTVIMAAATEAFLRNGYPGTSMDEVATRAAVSKQTVYKHFSDKKSLFAAIVADTVSMVDERLVAATRALHGTDDPERDLRALARQLADSILQPHVIQFRRMLIAEAERFPEMGRSYWDEGFERGLRTLGAGLAELARAGHLTVPDPLLAAHQFAGLILWVPVNQMMFCGEDSRLGAADLDRYADQAVRVFLAAHRPRGDSLR</sequence>
<dbReference type="SUPFAM" id="SSF46689">
    <property type="entry name" value="Homeodomain-like"/>
    <property type="match status" value="1"/>
</dbReference>
<proteinExistence type="predicted"/>
<evidence type="ECO:0000313" key="7">
    <source>
        <dbReference type="Proteomes" id="UP000323454"/>
    </source>
</evidence>
<protein>
    <submittedName>
        <fullName evidence="6">TetR/AcrR family transcriptional regulator</fullName>
    </submittedName>
</protein>
<dbReference type="InterPro" id="IPR001647">
    <property type="entry name" value="HTH_TetR"/>
</dbReference>
<dbReference type="InterPro" id="IPR036271">
    <property type="entry name" value="Tet_transcr_reg_TetR-rel_C_sf"/>
</dbReference>
<dbReference type="InterPro" id="IPR039536">
    <property type="entry name" value="TetR_C_Proteobacteria"/>
</dbReference>
<gene>
    <name evidence="6" type="ORF">F0L68_17035</name>
</gene>
<dbReference type="InterPro" id="IPR009057">
    <property type="entry name" value="Homeodomain-like_sf"/>
</dbReference>
<evidence type="ECO:0000256" key="2">
    <source>
        <dbReference type="ARBA" id="ARBA00023125"/>
    </source>
</evidence>
<name>A0A5B2XEA6_9PSEU</name>
<keyword evidence="2 4" id="KW-0238">DNA-binding</keyword>
<dbReference type="PANTHER" id="PTHR30055:SF146">
    <property type="entry name" value="HTH-TYPE TRANSCRIPTIONAL DUAL REGULATOR CECR"/>
    <property type="match status" value="1"/>
</dbReference>
<dbReference type="Proteomes" id="UP000323454">
    <property type="component" value="Unassembled WGS sequence"/>
</dbReference>
<dbReference type="Gene3D" id="1.10.357.10">
    <property type="entry name" value="Tetracycline Repressor, domain 2"/>
    <property type="match status" value="1"/>
</dbReference>
<evidence type="ECO:0000256" key="1">
    <source>
        <dbReference type="ARBA" id="ARBA00023015"/>
    </source>
</evidence>
<dbReference type="Pfam" id="PF14246">
    <property type="entry name" value="TetR_C_7"/>
    <property type="match status" value="1"/>
</dbReference>
<evidence type="ECO:0000259" key="5">
    <source>
        <dbReference type="PROSITE" id="PS50977"/>
    </source>
</evidence>
<dbReference type="GO" id="GO:0000976">
    <property type="term" value="F:transcription cis-regulatory region binding"/>
    <property type="evidence" value="ECO:0007669"/>
    <property type="project" value="TreeGrafter"/>
</dbReference>